<accession>A0A328C741</accession>
<dbReference type="InterPro" id="IPR006626">
    <property type="entry name" value="PbH1"/>
</dbReference>
<protein>
    <recommendedName>
        <fullName evidence="1">Right handed beta helix domain-containing protein</fullName>
    </recommendedName>
</protein>
<gene>
    <name evidence="2" type="ORF">DL240_10175</name>
</gene>
<comment type="caution">
    <text evidence="2">The sequence shown here is derived from an EMBL/GenBank/DDBJ whole genome shotgun (WGS) entry which is preliminary data.</text>
</comment>
<dbReference type="InterPro" id="IPR039448">
    <property type="entry name" value="Beta_helix"/>
</dbReference>
<feature type="domain" description="Right handed beta helix" evidence="1">
    <location>
        <begin position="333"/>
        <end position="425"/>
    </location>
</feature>
<evidence type="ECO:0000259" key="1">
    <source>
        <dbReference type="Pfam" id="PF13229"/>
    </source>
</evidence>
<sequence>MNVLWKRASNLTLFGGLCLSIGVGCVTDNNSNPDDPSGCENLTNDDVSSGATLSNDSCYEINGGINVSSGTLVIEAGTTVFMGAGSSITLSGTGTLEALGEEDNEILIRGVDEERGYWAGIYINETGTSNHVLEYVTIRHAGGDQFTGSSDSKGAVYVRGESRLSVSNCAFEQNAFAGIHADDDGSTVTIETTSFTGNELPLRLRPNHFAALGGDLNISGNDADHILMTGGNATATNSGTWQAYTYRLPKDVTLEADVTIAAGATLEFAQDTRLAVNNDAGSLNIAGTEDAMVTLRSANGERGGWGGLYFNNAVSSSNAITYASLEDAGGAQNTGSSVSLGGIYVVGDDTRLTIANSTFVNNAFAAIHVESFTTKVSVSASHFENNEVPIIVHPDTIGNLAADLTFSENESNVIEVKDVSSNTVELVADATWPAFEVPLFVSTFIYIQGHLTLSPGTELIFATDVGLDVDGGSLTANAADADPIVMRGEEALSGFWMGIGFNGSYTADNQLINVELINAGSKRWTGNSDHQASLYIDGDSRVTVEDLTITGSGQHGIVVLTEGELVGCTGLNISGSAGEDFFGAVADATACLPL</sequence>
<name>A0A328C741_9DELT</name>
<evidence type="ECO:0000313" key="3">
    <source>
        <dbReference type="Proteomes" id="UP000249169"/>
    </source>
</evidence>
<organism evidence="2 3">
    <name type="scientific">Lujinxingia litoralis</name>
    <dbReference type="NCBI Taxonomy" id="2211119"/>
    <lineage>
        <taxon>Bacteria</taxon>
        <taxon>Deltaproteobacteria</taxon>
        <taxon>Bradymonadales</taxon>
        <taxon>Lujinxingiaceae</taxon>
        <taxon>Lujinxingia</taxon>
    </lineage>
</organism>
<dbReference type="Pfam" id="PF13229">
    <property type="entry name" value="Beta_helix"/>
    <property type="match status" value="1"/>
</dbReference>
<dbReference type="SMART" id="SM00710">
    <property type="entry name" value="PbH1"/>
    <property type="match status" value="6"/>
</dbReference>
<dbReference type="Proteomes" id="UP000249169">
    <property type="component" value="Unassembled WGS sequence"/>
</dbReference>
<evidence type="ECO:0000313" key="2">
    <source>
        <dbReference type="EMBL" id="RAL22210.1"/>
    </source>
</evidence>
<dbReference type="RefSeq" id="WP_111729781.1">
    <property type="nucleotide sequence ID" value="NZ_QHKO01000004.1"/>
</dbReference>
<reference evidence="2 3" key="1">
    <citation type="submission" date="2018-05" db="EMBL/GenBank/DDBJ databases">
        <title>Lujinxingia marina gen. nov. sp. nov., a new facultative anaerobic member of the class Deltaproteobacteria, and proposal of Lujinxingaceae fam. nov.</title>
        <authorList>
            <person name="Li C.-M."/>
        </authorList>
    </citation>
    <scope>NUCLEOTIDE SEQUENCE [LARGE SCALE GENOMIC DNA]</scope>
    <source>
        <strain evidence="2 3">B210</strain>
    </source>
</reference>
<dbReference type="InterPro" id="IPR011050">
    <property type="entry name" value="Pectin_lyase_fold/virulence"/>
</dbReference>
<dbReference type="EMBL" id="QHKO01000004">
    <property type="protein sequence ID" value="RAL22210.1"/>
    <property type="molecule type" value="Genomic_DNA"/>
</dbReference>
<dbReference type="OrthoDB" id="5485398at2"/>
<dbReference type="InterPro" id="IPR012334">
    <property type="entry name" value="Pectin_lyas_fold"/>
</dbReference>
<dbReference type="AlphaFoldDB" id="A0A328C741"/>
<keyword evidence="3" id="KW-1185">Reference proteome</keyword>
<dbReference type="SUPFAM" id="SSF51126">
    <property type="entry name" value="Pectin lyase-like"/>
    <property type="match status" value="2"/>
</dbReference>
<proteinExistence type="predicted"/>
<dbReference type="PROSITE" id="PS51257">
    <property type="entry name" value="PROKAR_LIPOPROTEIN"/>
    <property type="match status" value="1"/>
</dbReference>
<dbReference type="Gene3D" id="2.160.20.10">
    <property type="entry name" value="Single-stranded right-handed beta-helix, Pectin lyase-like"/>
    <property type="match status" value="1"/>
</dbReference>